<dbReference type="Pfam" id="PF01957">
    <property type="entry name" value="NfeD"/>
    <property type="match status" value="1"/>
</dbReference>
<evidence type="ECO:0000313" key="11">
    <source>
        <dbReference type="Proteomes" id="UP000242133"/>
    </source>
</evidence>
<keyword evidence="3 6" id="KW-1133">Transmembrane helix</keyword>
<feature type="transmembrane region" description="Helical" evidence="6">
    <location>
        <begin position="280"/>
        <end position="302"/>
    </location>
</feature>
<evidence type="ECO:0000256" key="5">
    <source>
        <dbReference type="SAM" id="MobiDB-lite"/>
    </source>
</evidence>
<gene>
    <name evidence="10" type="ORF">CLV44_11933</name>
</gene>
<dbReference type="GO" id="GO:0008233">
    <property type="term" value="F:peptidase activity"/>
    <property type="evidence" value="ECO:0007669"/>
    <property type="project" value="UniProtKB-KW"/>
</dbReference>
<organism evidence="10 11">
    <name type="scientific">Marinobacterium halophilum</name>
    <dbReference type="NCBI Taxonomy" id="267374"/>
    <lineage>
        <taxon>Bacteria</taxon>
        <taxon>Pseudomonadati</taxon>
        <taxon>Pseudomonadota</taxon>
        <taxon>Gammaproteobacteria</taxon>
        <taxon>Oceanospirillales</taxon>
        <taxon>Oceanospirillaceae</taxon>
        <taxon>Marinobacterium</taxon>
    </lineage>
</organism>
<keyword evidence="11" id="KW-1185">Reference proteome</keyword>
<name>A0A2P8ERT9_9GAMM</name>
<dbReference type="Gene3D" id="3.90.226.10">
    <property type="entry name" value="2-enoyl-CoA Hydratase, Chain A, domain 1"/>
    <property type="match status" value="1"/>
</dbReference>
<evidence type="ECO:0000259" key="9">
    <source>
        <dbReference type="Pfam" id="PF25145"/>
    </source>
</evidence>
<dbReference type="FunFam" id="3.90.226.10:FF:000089">
    <property type="entry name" value="Membrane-bound serine protease"/>
    <property type="match status" value="1"/>
</dbReference>
<feature type="region of interest" description="Disordered" evidence="5">
    <location>
        <begin position="166"/>
        <end position="187"/>
    </location>
</feature>
<evidence type="ECO:0000256" key="4">
    <source>
        <dbReference type="ARBA" id="ARBA00023136"/>
    </source>
</evidence>
<dbReference type="Proteomes" id="UP000242133">
    <property type="component" value="Unassembled WGS sequence"/>
</dbReference>
<evidence type="ECO:0000256" key="3">
    <source>
        <dbReference type="ARBA" id="ARBA00022989"/>
    </source>
</evidence>
<dbReference type="InterPro" id="IPR052165">
    <property type="entry name" value="Membrane_assoc_protease"/>
</dbReference>
<accession>A0A2P8ERT9</accession>
<evidence type="ECO:0000259" key="7">
    <source>
        <dbReference type="Pfam" id="PF01957"/>
    </source>
</evidence>
<keyword evidence="2 6" id="KW-0812">Transmembrane</keyword>
<dbReference type="CDD" id="cd07020">
    <property type="entry name" value="Clp_protease_NfeD_1"/>
    <property type="match status" value="1"/>
</dbReference>
<evidence type="ECO:0000256" key="1">
    <source>
        <dbReference type="ARBA" id="ARBA00004141"/>
    </source>
</evidence>
<evidence type="ECO:0000313" key="10">
    <source>
        <dbReference type="EMBL" id="PSL12199.1"/>
    </source>
</evidence>
<feature type="domain" description="NfeD integral membrane" evidence="8">
    <location>
        <begin position="288"/>
        <end position="405"/>
    </location>
</feature>
<feature type="domain" description="NfeD1b N-terminal" evidence="9">
    <location>
        <begin position="66"/>
        <end position="167"/>
    </location>
</feature>
<keyword evidence="10" id="KW-0645">Protease</keyword>
<keyword evidence="4 6" id="KW-0472">Membrane</keyword>
<evidence type="ECO:0000259" key="8">
    <source>
        <dbReference type="Pfam" id="PF24961"/>
    </source>
</evidence>
<dbReference type="InterPro" id="IPR012340">
    <property type="entry name" value="NA-bd_OB-fold"/>
</dbReference>
<feature type="transmembrane region" description="Helical" evidence="6">
    <location>
        <begin position="382"/>
        <end position="409"/>
    </location>
</feature>
<sequence length="478" mass="50299">MPPADTRVLHLVESLLYWKHQRGYAMSAFIRVLLSLLLCLLPPVGATALEPSTDARPASASVWLLQLNGVVGPASSDYLVRGLEQAAASGAQAVVLQIDTPGGLDLSMRRMITAILGSPIPVIGYVSPSGARAASAGTYLLYSCHIAAMAPATNLGAATPVSLGGVPAIEPESGDDQTSPPSSGSAMERKITNDAVAYIRSLAELRGRNADWAEQAVRDGSSLSAEAALERQVIDLIADDLDQLLVQLDGRVIDLGSRSQTLQLSTAPRFEYQPDWRTEFLAVITNPNVAYLLMLIGIYGLIFEFSNPGFGVPGVLGAISLMIALYALQVLPVSYAGLGLMLIGIGLIVAEAFAPSFGILGIGGAIAFVVGSVMLMDTELPAYQIAVPVIIALGLSTGLVAFGVVAMALRAHNRPQTVGIDAANGQTFHIECLQQGQAMVRFEGELWPVRCPQPLHPGDRVRVQGGAGVHLLVIKLEV</sequence>
<dbReference type="SUPFAM" id="SSF141322">
    <property type="entry name" value="NfeD domain-like"/>
    <property type="match status" value="1"/>
</dbReference>
<dbReference type="GO" id="GO:0006508">
    <property type="term" value="P:proteolysis"/>
    <property type="evidence" value="ECO:0007669"/>
    <property type="project" value="UniProtKB-KW"/>
</dbReference>
<dbReference type="GO" id="GO:0016020">
    <property type="term" value="C:membrane"/>
    <property type="evidence" value="ECO:0007669"/>
    <property type="project" value="UniProtKB-SubCell"/>
</dbReference>
<comment type="caution">
    <text evidence="10">The sequence shown here is derived from an EMBL/GenBank/DDBJ whole genome shotgun (WGS) entry which is preliminary data.</text>
</comment>
<evidence type="ECO:0000256" key="6">
    <source>
        <dbReference type="SAM" id="Phobius"/>
    </source>
</evidence>
<comment type="subcellular location">
    <subcellularLocation>
        <location evidence="1">Membrane</location>
        <topology evidence="1">Multi-pass membrane protein</topology>
    </subcellularLocation>
</comment>
<dbReference type="Gene3D" id="2.40.50.140">
    <property type="entry name" value="Nucleic acid-binding proteins"/>
    <property type="match status" value="1"/>
</dbReference>
<dbReference type="PANTHER" id="PTHR33507:SF4">
    <property type="entry name" value="NODULATION COMPETITIVENESS PROTEIN NFED"/>
    <property type="match status" value="1"/>
</dbReference>
<dbReference type="Pfam" id="PF25145">
    <property type="entry name" value="NfeD1b_N"/>
    <property type="match status" value="1"/>
</dbReference>
<dbReference type="AlphaFoldDB" id="A0A2P8ERT9"/>
<dbReference type="InterPro" id="IPR056738">
    <property type="entry name" value="NfeD1b_N"/>
</dbReference>
<dbReference type="InterPro" id="IPR002810">
    <property type="entry name" value="NfeD-like_C"/>
</dbReference>
<dbReference type="Pfam" id="PF24961">
    <property type="entry name" value="NfeD_membrane"/>
    <property type="match status" value="1"/>
</dbReference>
<evidence type="ECO:0000256" key="2">
    <source>
        <dbReference type="ARBA" id="ARBA00022692"/>
    </source>
</evidence>
<proteinExistence type="predicted"/>
<dbReference type="PANTHER" id="PTHR33507">
    <property type="entry name" value="INNER MEMBRANE PROTEIN YBBJ"/>
    <property type="match status" value="1"/>
</dbReference>
<feature type="domain" description="NfeD-like C-terminal" evidence="7">
    <location>
        <begin position="425"/>
        <end position="473"/>
    </location>
</feature>
<feature type="transmembrane region" description="Helical" evidence="6">
    <location>
        <begin position="357"/>
        <end position="376"/>
    </location>
</feature>
<dbReference type="SUPFAM" id="SSF52096">
    <property type="entry name" value="ClpP/crotonase"/>
    <property type="match status" value="1"/>
</dbReference>
<reference evidence="10 11" key="1">
    <citation type="submission" date="2018-03" db="EMBL/GenBank/DDBJ databases">
        <title>Genomic Encyclopedia of Archaeal and Bacterial Type Strains, Phase II (KMG-II): from individual species to whole genera.</title>
        <authorList>
            <person name="Goeker M."/>
        </authorList>
    </citation>
    <scope>NUCLEOTIDE SEQUENCE [LARGE SCALE GENOMIC DNA]</scope>
    <source>
        <strain evidence="10 11">DSM 17586</strain>
    </source>
</reference>
<dbReference type="InterPro" id="IPR029045">
    <property type="entry name" value="ClpP/crotonase-like_dom_sf"/>
</dbReference>
<dbReference type="EMBL" id="PYGI01000019">
    <property type="protein sequence ID" value="PSL12199.1"/>
    <property type="molecule type" value="Genomic_DNA"/>
</dbReference>
<keyword evidence="10" id="KW-0378">Hydrolase</keyword>
<protein>
    <submittedName>
        <fullName evidence="10">Membrane-bound serine protease (ClpP class)</fullName>
    </submittedName>
</protein>
<feature type="compositionally biased region" description="Polar residues" evidence="5">
    <location>
        <begin position="176"/>
        <end position="185"/>
    </location>
</feature>
<dbReference type="InterPro" id="IPR056739">
    <property type="entry name" value="NfeD_membrane"/>
</dbReference>